<keyword evidence="3" id="KW-0862">Zinc</keyword>
<dbReference type="Proteomes" id="UP000291106">
    <property type="component" value="Chromosome"/>
</dbReference>
<dbReference type="InterPro" id="IPR000962">
    <property type="entry name" value="Znf_DskA_TraR"/>
</dbReference>
<gene>
    <name evidence="6" type="ORF">EXU30_18320</name>
</gene>
<accession>A0A411PNA8</accession>
<evidence type="ECO:0000256" key="3">
    <source>
        <dbReference type="ARBA" id="ARBA00022833"/>
    </source>
</evidence>
<organism evidence="6 7">
    <name type="scientific">Shewanella maritima</name>
    <dbReference type="NCBI Taxonomy" id="2520507"/>
    <lineage>
        <taxon>Bacteria</taxon>
        <taxon>Pseudomonadati</taxon>
        <taxon>Pseudomonadota</taxon>
        <taxon>Gammaproteobacteria</taxon>
        <taxon>Alteromonadales</taxon>
        <taxon>Shewanellaceae</taxon>
        <taxon>Shewanella</taxon>
    </lineage>
</organism>
<dbReference type="PROSITE" id="PS51128">
    <property type="entry name" value="ZF_DKSA_2"/>
    <property type="match status" value="1"/>
</dbReference>
<evidence type="ECO:0000313" key="7">
    <source>
        <dbReference type="Proteomes" id="UP000291106"/>
    </source>
</evidence>
<feature type="domain" description="Zinc finger DksA/TraR C4-type" evidence="5">
    <location>
        <begin position="48"/>
        <end position="81"/>
    </location>
</feature>
<proteinExistence type="predicted"/>
<dbReference type="EMBL" id="CP036200">
    <property type="protein sequence ID" value="QBF84968.1"/>
    <property type="molecule type" value="Genomic_DNA"/>
</dbReference>
<protein>
    <submittedName>
        <fullName evidence="6">TraR/DksA family transcriptional regulator</fullName>
    </submittedName>
</protein>
<feature type="zinc finger region" description="dksA C4-type" evidence="4">
    <location>
        <begin position="53"/>
        <end position="77"/>
    </location>
</feature>
<keyword evidence="1" id="KW-0479">Metal-binding</keyword>
<name>A0A411PNA8_9GAMM</name>
<reference evidence="6 7" key="1">
    <citation type="submission" date="2019-02" db="EMBL/GenBank/DDBJ databases">
        <title>Shewanella sp. D4-2 isolated from Dokdo Island.</title>
        <authorList>
            <person name="Baek K."/>
        </authorList>
    </citation>
    <scope>NUCLEOTIDE SEQUENCE [LARGE SCALE GENOMIC DNA]</scope>
    <source>
        <strain evidence="6 7">D4-2</strain>
    </source>
</reference>
<sequence>MAEQRLSVNEQATLPELIEQISHTHLLDDELFHKLVQLDAAYCQLELGLYGLCADCEMEIEPERLAADPTEQRCAVCGEKHLREHRQELRLNH</sequence>
<dbReference type="Gene3D" id="1.20.120.910">
    <property type="entry name" value="DksA, coiled-coil domain"/>
    <property type="match status" value="1"/>
</dbReference>
<dbReference type="SUPFAM" id="SSF57716">
    <property type="entry name" value="Glucocorticoid receptor-like (DNA-binding domain)"/>
    <property type="match status" value="1"/>
</dbReference>
<evidence type="ECO:0000256" key="2">
    <source>
        <dbReference type="ARBA" id="ARBA00022771"/>
    </source>
</evidence>
<evidence type="ECO:0000313" key="6">
    <source>
        <dbReference type="EMBL" id="QBF84968.1"/>
    </source>
</evidence>
<dbReference type="AlphaFoldDB" id="A0A411PNA8"/>
<evidence type="ECO:0000259" key="5">
    <source>
        <dbReference type="Pfam" id="PF01258"/>
    </source>
</evidence>
<evidence type="ECO:0000256" key="1">
    <source>
        <dbReference type="ARBA" id="ARBA00022723"/>
    </source>
</evidence>
<dbReference type="KEGG" id="smai:EXU30_18320"/>
<dbReference type="Pfam" id="PF01258">
    <property type="entry name" value="zf-dskA_traR"/>
    <property type="match status" value="1"/>
</dbReference>
<keyword evidence="7" id="KW-1185">Reference proteome</keyword>
<dbReference type="OrthoDB" id="6064855at2"/>
<keyword evidence="2" id="KW-0863">Zinc-finger</keyword>
<evidence type="ECO:0000256" key="4">
    <source>
        <dbReference type="PROSITE-ProRule" id="PRU00510"/>
    </source>
</evidence>
<dbReference type="GO" id="GO:0008270">
    <property type="term" value="F:zinc ion binding"/>
    <property type="evidence" value="ECO:0007669"/>
    <property type="project" value="UniProtKB-KW"/>
</dbReference>